<dbReference type="PROSITE" id="PS50404">
    <property type="entry name" value="GST_NTER"/>
    <property type="match status" value="1"/>
</dbReference>
<evidence type="ECO:0000313" key="1">
    <source>
        <dbReference type="EMBL" id="ASK27889.1"/>
    </source>
</evidence>
<dbReference type="SFLD" id="SFLDG00358">
    <property type="entry name" value="Main_(cytGST)"/>
    <property type="match status" value="1"/>
</dbReference>
<dbReference type="PANTHER" id="PTHR44051:SF21">
    <property type="entry name" value="GLUTATHIONE S-TRANSFERASE FAMILY PROTEIN"/>
    <property type="match status" value="1"/>
</dbReference>
<dbReference type="OrthoDB" id="81087at2"/>
<dbReference type="SUPFAM" id="SSF52833">
    <property type="entry name" value="Thioredoxin-like"/>
    <property type="match status" value="1"/>
</dbReference>
<reference evidence="1 2" key="1">
    <citation type="submission" date="2017-06" db="EMBL/GenBank/DDBJ databases">
        <title>Neisseria chenwenguii sp. nov., isolated from the intestinal contents of Tibetan Plateau Pika in Yushu, Qinghai Province, China.</title>
        <authorList>
            <person name="Zhang G."/>
        </authorList>
    </citation>
    <scope>NUCLEOTIDE SEQUENCE [LARGE SCALE GENOMIC DNA]</scope>
    <source>
        <strain evidence="1 2">10023</strain>
    </source>
</reference>
<dbReference type="AlphaFoldDB" id="A0A220S316"/>
<sequence>MSRFILYTTTPSRAGIVRWMLEECGADYQAVDVGSNQSALLAVNPLGKVPTLKDGGHVLTETAAIVSYLAEQFPEKNLIPAPQSPERGDYYHWLCYAVNLEYAAVDKMRGLTTDGVFPGTVRKIKKAIGYGDFDSYLNLLRTHLQNRRYIVGDGFTALDLYFTGLLGWLIQAVQAVAPEPVFMEYLQTHYTRPASVRAQEAEAEEAVKG</sequence>
<dbReference type="EMBL" id="CP022278">
    <property type="protein sequence ID" value="ASK27889.1"/>
    <property type="molecule type" value="Genomic_DNA"/>
</dbReference>
<dbReference type="InterPro" id="IPR040079">
    <property type="entry name" value="Glutathione_S-Trfase"/>
</dbReference>
<organism evidence="1 2">
    <name type="scientific">Neisseria chenwenguii</name>
    <dbReference type="NCBI Taxonomy" id="1853278"/>
    <lineage>
        <taxon>Bacteria</taxon>
        <taxon>Pseudomonadati</taxon>
        <taxon>Pseudomonadota</taxon>
        <taxon>Betaproteobacteria</taxon>
        <taxon>Neisseriales</taxon>
        <taxon>Neisseriaceae</taxon>
        <taxon>Neisseria</taxon>
    </lineage>
</organism>
<dbReference type="SFLD" id="SFLDS00019">
    <property type="entry name" value="Glutathione_Transferase_(cytos"/>
    <property type="match status" value="1"/>
</dbReference>
<name>A0A220S316_9NEIS</name>
<dbReference type="InterPro" id="IPR036249">
    <property type="entry name" value="Thioredoxin-like_sf"/>
</dbReference>
<gene>
    <name evidence="1" type="ORF">BG910_09225</name>
</gene>
<protein>
    <submittedName>
        <fullName evidence="1">Glutathione S-transferase</fullName>
    </submittedName>
</protein>
<dbReference type="PANTHER" id="PTHR44051">
    <property type="entry name" value="GLUTATHIONE S-TRANSFERASE-RELATED"/>
    <property type="match status" value="1"/>
</dbReference>
<keyword evidence="2" id="KW-1185">Reference proteome</keyword>
<keyword evidence="1" id="KW-0808">Transferase</keyword>
<dbReference type="CDD" id="cd03207">
    <property type="entry name" value="GST_C_8"/>
    <property type="match status" value="1"/>
</dbReference>
<dbReference type="InterPro" id="IPR036282">
    <property type="entry name" value="Glutathione-S-Trfase_C_sf"/>
</dbReference>
<accession>A0A220S316</accession>
<dbReference type="InterPro" id="IPR004045">
    <property type="entry name" value="Glutathione_S-Trfase_N"/>
</dbReference>
<dbReference type="KEGG" id="nei:BG910_09225"/>
<evidence type="ECO:0000313" key="2">
    <source>
        <dbReference type="Proteomes" id="UP000198238"/>
    </source>
</evidence>
<proteinExistence type="predicted"/>
<dbReference type="GO" id="GO:0016740">
    <property type="term" value="F:transferase activity"/>
    <property type="evidence" value="ECO:0007669"/>
    <property type="project" value="UniProtKB-KW"/>
</dbReference>
<dbReference type="Pfam" id="PF02798">
    <property type="entry name" value="GST_N"/>
    <property type="match status" value="1"/>
</dbReference>
<dbReference type="Gene3D" id="3.40.30.10">
    <property type="entry name" value="Glutaredoxin"/>
    <property type="match status" value="1"/>
</dbReference>
<dbReference type="Proteomes" id="UP000198238">
    <property type="component" value="Chromosome"/>
</dbReference>
<dbReference type="SFLD" id="SFLDG01150">
    <property type="entry name" value="Main.1:_Beta-like"/>
    <property type="match status" value="1"/>
</dbReference>
<dbReference type="SUPFAM" id="SSF47616">
    <property type="entry name" value="GST C-terminal domain-like"/>
    <property type="match status" value="1"/>
</dbReference>
<dbReference type="RefSeq" id="WP_089036584.1">
    <property type="nucleotide sequence ID" value="NZ_CP022278.1"/>
</dbReference>
<dbReference type="CDD" id="cd03046">
    <property type="entry name" value="GST_N_GTT1_like"/>
    <property type="match status" value="1"/>
</dbReference>
<dbReference type="Gene3D" id="1.20.1050.10">
    <property type="match status" value="1"/>
</dbReference>